<evidence type="ECO:0000313" key="3">
    <source>
        <dbReference type="Proteomes" id="UP000324091"/>
    </source>
</evidence>
<dbReference type="GO" id="GO:0004177">
    <property type="term" value="F:aminopeptidase activity"/>
    <property type="evidence" value="ECO:0007669"/>
    <property type="project" value="UniProtKB-KW"/>
</dbReference>
<feature type="region of interest" description="Disordered" evidence="1">
    <location>
        <begin position="1"/>
        <end position="128"/>
    </location>
</feature>
<comment type="caution">
    <text evidence="2">The sequence shown here is derived from an EMBL/GenBank/DDBJ whole genome shotgun (WGS) entry which is preliminary data.</text>
</comment>
<proteinExistence type="predicted"/>
<feature type="compositionally biased region" description="Basic and acidic residues" evidence="1">
    <location>
        <begin position="95"/>
        <end position="112"/>
    </location>
</feature>
<keyword evidence="2" id="KW-0645">Protease</keyword>
<gene>
    <name evidence="2" type="ORF">D4764_17G0001900</name>
</gene>
<sequence>MASLYQRFSGKINTGSSFPVPPEASRLLGQAEQPAEPQRPGLLHPHSRRCEDEDALQMSDCEGAPSGRGSGAARRGAAHRARREVSEAASLSVVLKRDGNRNVRNQEDEKQQWKRRLSPTIKAAVPAV</sequence>
<accession>A0A5C6NY94</accession>
<evidence type="ECO:0000256" key="1">
    <source>
        <dbReference type="SAM" id="MobiDB-lite"/>
    </source>
</evidence>
<keyword evidence="3" id="KW-1185">Reference proteome</keyword>
<dbReference type="EMBL" id="RHFK02000009">
    <property type="protein sequence ID" value="TWW70707.1"/>
    <property type="molecule type" value="Genomic_DNA"/>
</dbReference>
<protein>
    <submittedName>
        <fullName evidence="2">Dipeptidyl aminopeptidase-like protein 6 DPPX</fullName>
    </submittedName>
</protein>
<keyword evidence="2" id="KW-0031">Aminopeptidase</keyword>
<keyword evidence="2" id="KW-0378">Hydrolase</keyword>
<dbReference type="AlphaFoldDB" id="A0A5C6NY94"/>
<reference evidence="2 3" key="1">
    <citation type="submission" date="2019-04" db="EMBL/GenBank/DDBJ databases">
        <title>Chromosome genome assembly for Takifugu flavidus.</title>
        <authorList>
            <person name="Xiao S."/>
        </authorList>
    </citation>
    <scope>NUCLEOTIDE SEQUENCE [LARGE SCALE GENOMIC DNA]</scope>
    <source>
        <strain evidence="2">HTHZ2018</strain>
        <tissue evidence="2">Muscle</tissue>
    </source>
</reference>
<name>A0A5C6NY94_9TELE</name>
<feature type="compositionally biased region" description="Low complexity" evidence="1">
    <location>
        <begin position="63"/>
        <end position="75"/>
    </location>
</feature>
<evidence type="ECO:0000313" key="2">
    <source>
        <dbReference type="EMBL" id="TWW70707.1"/>
    </source>
</evidence>
<organism evidence="2 3">
    <name type="scientific">Takifugu flavidus</name>
    <name type="common">sansaifugu</name>
    <dbReference type="NCBI Taxonomy" id="433684"/>
    <lineage>
        <taxon>Eukaryota</taxon>
        <taxon>Metazoa</taxon>
        <taxon>Chordata</taxon>
        <taxon>Craniata</taxon>
        <taxon>Vertebrata</taxon>
        <taxon>Euteleostomi</taxon>
        <taxon>Actinopterygii</taxon>
        <taxon>Neopterygii</taxon>
        <taxon>Teleostei</taxon>
        <taxon>Neoteleostei</taxon>
        <taxon>Acanthomorphata</taxon>
        <taxon>Eupercaria</taxon>
        <taxon>Tetraodontiformes</taxon>
        <taxon>Tetradontoidea</taxon>
        <taxon>Tetraodontidae</taxon>
        <taxon>Takifugu</taxon>
    </lineage>
</organism>
<dbReference type="Proteomes" id="UP000324091">
    <property type="component" value="Chromosome 17"/>
</dbReference>